<dbReference type="OrthoDB" id="5903604at2"/>
<proteinExistence type="predicted"/>
<dbReference type="EMBL" id="PTJE01000008">
    <property type="protein sequence ID" value="PPK93058.1"/>
    <property type="molecule type" value="Genomic_DNA"/>
</dbReference>
<dbReference type="InterPro" id="IPR025935">
    <property type="entry name" value="AbiH"/>
</dbReference>
<evidence type="ECO:0000256" key="1">
    <source>
        <dbReference type="SAM" id="Coils"/>
    </source>
</evidence>
<sequence>MGEKKIVNKLVLVGNGFDLALGLKTNYEDFLLWYFKGSLINALENNQYKSTSEGDRVLHLFEDEFFIIYSKIRVVSLHNVLWQVKENFSSYEDVKNFITRNPKHIVFKFKSELLEKIFKYSISGWVDIEKAYFDLLKDSFKKNDLKIDQLNKDLIRIKSLLHQYLNQLDISNSDLEDVAKKYNSQFISKIDQTDLIDGFNELDEVKTEKLFFINFNYTKTVANVLNFIGEQYGFSLKDNFPQINICHIHGDLEDVDSMIFGYGDEMDTDYKSIEDSNDNQYFQGIKSFKYAENGKYRDLLRFLNSDDYQVVIYGHSCGLSDRVMLNEIFEHDNCKSIKIHFYDKQEFINKTMDISRHFKSNQLMRKKIVEYDEKNRIPQAKEILKQE</sequence>
<feature type="coiled-coil region" evidence="1">
    <location>
        <begin position="147"/>
        <end position="185"/>
    </location>
</feature>
<protein>
    <submittedName>
        <fullName evidence="2">Abortive infection AbiH-like protein</fullName>
    </submittedName>
</protein>
<dbReference type="AlphaFoldDB" id="A0A2S6IFS1"/>
<evidence type="ECO:0000313" key="2">
    <source>
        <dbReference type="EMBL" id="PPK93058.1"/>
    </source>
</evidence>
<keyword evidence="1" id="KW-0175">Coiled coil</keyword>
<dbReference type="Proteomes" id="UP000239002">
    <property type="component" value="Unassembled WGS sequence"/>
</dbReference>
<name>A0A2S6IFS1_9FLAO</name>
<organism evidence="2 3">
    <name type="scientific">Nonlabens xylanidelens</name>
    <dbReference type="NCBI Taxonomy" id="191564"/>
    <lineage>
        <taxon>Bacteria</taxon>
        <taxon>Pseudomonadati</taxon>
        <taxon>Bacteroidota</taxon>
        <taxon>Flavobacteriia</taxon>
        <taxon>Flavobacteriales</taxon>
        <taxon>Flavobacteriaceae</taxon>
        <taxon>Nonlabens</taxon>
    </lineage>
</organism>
<dbReference type="RefSeq" id="WP_104516547.1">
    <property type="nucleotide sequence ID" value="NZ_MQVW01000020.1"/>
</dbReference>
<accession>A0A2S6IFS1</accession>
<comment type="caution">
    <text evidence="2">The sequence shown here is derived from an EMBL/GenBank/DDBJ whole genome shotgun (WGS) entry which is preliminary data.</text>
</comment>
<reference evidence="2 3" key="1">
    <citation type="submission" date="2018-02" db="EMBL/GenBank/DDBJ databases">
        <title>Genomic Encyclopedia of Archaeal and Bacterial Type Strains, Phase II (KMG-II): from individual species to whole genera.</title>
        <authorList>
            <person name="Goeker M."/>
        </authorList>
    </citation>
    <scope>NUCLEOTIDE SEQUENCE [LARGE SCALE GENOMIC DNA]</scope>
    <source>
        <strain evidence="2 3">DSM 16809</strain>
    </source>
</reference>
<dbReference type="Pfam" id="PF14253">
    <property type="entry name" value="AbiH"/>
    <property type="match status" value="1"/>
</dbReference>
<keyword evidence="3" id="KW-1185">Reference proteome</keyword>
<evidence type="ECO:0000313" key="3">
    <source>
        <dbReference type="Proteomes" id="UP000239002"/>
    </source>
</evidence>
<gene>
    <name evidence="2" type="ORF">LY01_02763</name>
</gene>